<comment type="caution">
    <text evidence="1">The sequence shown here is derived from an EMBL/GenBank/DDBJ whole genome shotgun (WGS) entry which is preliminary data.</text>
</comment>
<accession>A0A151AA66</accession>
<dbReference type="AlphaFoldDB" id="A0A151AA66"/>
<organism evidence="1 2">
    <name type="scientific">Halalkalicoccus paucihalophilus</name>
    <dbReference type="NCBI Taxonomy" id="1008153"/>
    <lineage>
        <taxon>Archaea</taxon>
        <taxon>Methanobacteriati</taxon>
        <taxon>Methanobacteriota</taxon>
        <taxon>Stenosarchaea group</taxon>
        <taxon>Halobacteria</taxon>
        <taxon>Halobacteriales</taxon>
        <taxon>Halococcaceae</taxon>
        <taxon>Halalkalicoccus</taxon>
    </lineage>
</organism>
<evidence type="ECO:0000313" key="2">
    <source>
        <dbReference type="Proteomes" id="UP000075321"/>
    </source>
</evidence>
<dbReference type="PATRIC" id="fig|1008153.3.peg.3969"/>
<proteinExistence type="predicted"/>
<keyword evidence="2" id="KW-1185">Reference proteome</keyword>
<dbReference type="EMBL" id="LTAZ01000015">
    <property type="protein sequence ID" value="KYH24257.1"/>
    <property type="molecule type" value="Genomic_DNA"/>
</dbReference>
<sequence>MLANTLDTWLHWCYERMEFFGYPDREASILSS</sequence>
<reference evidence="1 2" key="1">
    <citation type="submission" date="2016-02" db="EMBL/GenBank/DDBJ databases">
        <title>Genome sequence of Halalkalicoccus paucihalophilus DSM 24557.</title>
        <authorList>
            <person name="Poehlein A."/>
            <person name="Daniel R."/>
        </authorList>
    </citation>
    <scope>NUCLEOTIDE SEQUENCE [LARGE SCALE GENOMIC DNA]</scope>
    <source>
        <strain evidence="1 2">DSM 24557</strain>
    </source>
</reference>
<protein>
    <submittedName>
        <fullName evidence="1">Uncharacterized protein</fullName>
    </submittedName>
</protein>
<evidence type="ECO:0000313" key="1">
    <source>
        <dbReference type="EMBL" id="KYH24257.1"/>
    </source>
</evidence>
<gene>
    <name evidence="1" type="ORF">HAPAU_37280</name>
</gene>
<name>A0A151AA66_9EURY</name>
<dbReference type="Proteomes" id="UP000075321">
    <property type="component" value="Unassembled WGS sequence"/>
</dbReference>